<evidence type="ECO:0000313" key="9">
    <source>
        <dbReference type="EMBL" id="TYG96758.1"/>
    </source>
</evidence>
<dbReference type="InterPro" id="IPR041118">
    <property type="entry name" value="Rx_N"/>
</dbReference>
<reference evidence="9 10" key="1">
    <citation type="submission" date="2019-06" db="EMBL/GenBank/DDBJ databases">
        <title>WGS assembly of Gossypium darwinii.</title>
        <authorList>
            <person name="Chen Z.J."/>
            <person name="Sreedasyam A."/>
            <person name="Ando A."/>
            <person name="Song Q."/>
            <person name="De L."/>
            <person name="Hulse-Kemp A."/>
            <person name="Ding M."/>
            <person name="Ye W."/>
            <person name="Kirkbride R."/>
            <person name="Jenkins J."/>
            <person name="Plott C."/>
            <person name="Lovell J."/>
            <person name="Lin Y.-M."/>
            <person name="Vaughn R."/>
            <person name="Liu B."/>
            <person name="Li W."/>
            <person name="Simpson S."/>
            <person name="Scheffler B."/>
            <person name="Saski C."/>
            <person name="Grover C."/>
            <person name="Hu G."/>
            <person name="Conover J."/>
            <person name="Carlson J."/>
            <person name="Shu S."/>
            <person name="Boston L."/>
            <person name="Williams M."/>
            <person name="Peterson D."/>
            <person name="Mcgee K."/>
            <person name="Jones D."/>
            <person name="Wendel J."/>
            <person name="Stelly D."/>
            <person name="Grimwood J."/>
            <person name="Schmutz J."/>
        </authorList>
    </citation>
    <scope>NUCLEOTIDE SEQUENCE [LARGE SCALE GENOMIC DNA]</scope>
    <source>
        <strain evidence="9">1808015.09</strain>
    </source>
</reference>
<dbReference type="InterPro" id="IPR027417">
    <property type="entry name" value="P-loop_NTPase"/>
</dbReference>
<dbReference type="PANTHER" id="PTHR36766">
    <property type="entry name" value="PLANT BROAD-SPECTRUM MILDEW RESISTANCE PROTEIN RPW8"/>
    <property type="match status" value="1"/>
</dbReference>
<dbReference type="PRINTS" id="PR00364">
    <property type="entry name" value="DISEASERSIST"/>
</dbReference>
<dbReference type="InterPro" id="IPR058922">
    <property type="entry name" value="WHD_DRP"/>
</dbReference>
<dbReference type="Gene3D" id="3.40.50.300">
    <property type="entry name" value="P-loop containing nucleotide triphosphate hydrolases"/>
    <property type="match status" value="1"/>
</dbReference>
<feature type="non-terminal residue" evidence="9">
    <location>
        <position position="954"/>
    </location>
</feature>
<evidence type="ECO:0000313" key="10">
    <source>
        <dbReference type="Proteomes" id="UP000323506"/>
    </source>
</evidence>
<dbReference type="InterPro" id="IPR036388">
    <property type="entry name" value="WH-like_DNA-bd_sf"/>
</dbReference>
<dbReference type="Pfam" id="PF00931">
    <property type="entry name" value="NB-ARC"/>
    <property type="match status" value="1"/>
</dbReference>
<evidence type="ECO:0000256" key="2">
    <source>
        <dbReference type="ARBA" id="ARBA00022741"/>
    </source>
</evidence>
<proteinExistence type="predicted"/>
<dbReference type="GO" id="GO:0051707">
    <property type="term" value="P:response to other organism"/>
    <property type="evidence" value="ECO:0007669"/>
    <property type="project" value="UniProtKB-ARBA"/>
</dbReference>
<evidence type="ECO:0008006" key="11">
    <source>
        <dbReference type="Google" id="ProtNLM"/>
    </source>
</evidence>
<dbReference type="Pfam" id="PF23598">
    <property type="entry name" value="LRR_14"/>
    <property type="match status" value="1"/>
</dbReference>
<dbReference type="InterPro" id="IPR032675">
    <property type="entry name" value="LRR_dom_sf"/>
</dbReference>
<dbReference type="Proteomes" id="UP000323506">
    <property type="component" value="Chromosome A11"/>
</dbReference>
<evidence type="ECO:0000259" key="5">
    <source>
        <dbReference type="Pfam" id="PF00931"/>
    </source>
</evidence>
<evidence type="ECO:0000256" key="4">
    <source>
        <dbReference type="ARBA" id="ARBA00022840"/>
    </source>
</evidence>
<dbReference type="AlphaFoldDB" id="A0A5D2EVA7"/>
<keyword evidence="3" id="KW-0611">Plant defense</keyword>
<feature type="domain" description="NB-ARC" evidence="5">
    <location>
        <begin position="188"/>
        <end position="337"/>
    </location>
</feature>
<dbReference type="Pfam" id="PF23559">
    <property type="entry name" value="WHD_DRP"/>
    <property type="match status" value="1"/>
</dbReference>
<sequence>MAEAIAFNIAAELIIKLTSPALSQVGLWWNLKHDLDDLKSIVSTIKAVLLDAEEKSVTDNLIKVWLEELKDVLYDADHLLDDFSTEALRKDLLGGNKMTKEVRLFFSSSNQFAYGLKMAQKIKAIKARLASIEREANTFCFIPRDRPAETSFMTKKRQETHSFEREDEIIGRDNDKAALLKLMLEFESEENVYIIPIVGFGGLGKTALVLLVYNDEMVKSHFELTMFVCVSNVFDVKLIVANIIKSVTNQAPDQNLEMDQLQKQLRDKIDGKKYLLILDDIWNEDPEQWSRLKKLLMGGNNGSRIIVTTRSLKVAKITNKCESHVLKLKGLSDDDAWCGGVPLVIKTIASTLSLKETENERHSFKEYEFAKISQIEGDILHTLKLSYDHLPSHLKHCFNYCRLYPKNYEINVQILIQFWIAQGFVKQLNPKQSLEEVGFGFFKELAEKCFFQKRGTESSIVDSNLSVGEIGEKCRHISINDYSLIPFLKGKKLRPLLQFSNKSHQNKRDKILDFIISNYRCLRVLKLDDFDFSTIPLSIHKLKHLRYLDLSDNEDLKILPKSICKIQNLQVLKLDWSDGLLKFPKKIEKLVNLTHLACRGCNGLTHMPRGIGKLSSLETLSMFVVNKDGSNGGADLSELSGLNNLRGELRIRNLGFVQNAEEKFKAANLKEKQHLRYLILEWGLYSNDDDKSLEDLQPHPNLKELRIVGWSGDAKFPSWLSLLTNLVEIRIWWGNFKHLPSFAQLPCLKHLYIYDCAELEYMDDNSPKESQGNTEPFFSSLKVPFLSHCPNMQSWWRTTEAIGDDSNEDSTTVTGTSAMIFPCLSYLEIENCPLTSMPLYPSLDQKLKLVNTSSRPLKQTMKMNMNAKTPSSSTSSLPLSKLRYFHVYNIEGLDTHTLDGCLQHLINLQGLSLINFPNLTSLPDEMRCLTNLQRLNIYRVPQLEERCEKEIGAD</sequence>
<organism evidence="9 10">
    <name type="scientific">Gossypium darwinii</name>
    <name type="common">Darwin's cotton</name>
    <name type="synonym">Gossypium barbadense var. darwinii</name>
    <dbReference type="NCBI Taxonomy" id="34276"/>
    <lineage>
        <taxon>Eukaryota</taxon>
        <taxon>Viridiplantae</taxon>
        <taxon>Streptophyta</taxon>
        <taxon>Embryophyta</taxon>
        <taxon>Tracheophyta</taxon>
        <taxon>Spermatophyta</taxon>
        <taxon>Magnoliopsida</taxon>
        <taxon>eudicotyledons</taxon>
        <taxon>Gunneridae</taxon>
        <taxon>Pentapetalae</taxon>
        <taxon>rosids</taxon>
        <taxon>malvids</taxon>
        <taxon>Malvales</taxon>
        <taxon>Malvaceae</taxon>
        <taxon>Malvoideae</taxon>
        <taxon>Gossypium</taxon>
    </lineage>
</organism>
<dbReference type="InterPro" id="IPR055414">
    <property type="entry name" value="LRR_R13L4/SHOC2-like"/>
</dbReference>
<dbReference type="GO" id="GO:0043531">
    <property type="term" value="F:ADP binding"/>
    <property type="evidence" value="ECO:0007669"/>
    <property type="project" value="InterPro"/>
</dbReference>
<dbReference type="Gene3D" id="3.80.10.10">
    <property type="entry name" value="Ribonuclease Inhibitor"/>
    <property type="match status" value="1"/>
</dbReference>
<feature type="domain" description="Disease resistance N-terminal" evidence="6">
    <location>
        <begin position="13"/>
        <end position="97"/>
    </location>
</feature>
<protein>
    <recommendedName>
        <fullName evidence="11">Rx N-terminal domain-containing protein</fullName>
    </recommendedName>
</protein>
<name>A0A5D2EVA7_GOSDA</name>
<evidence type="ECO:0000259" key="8">
    <source>
        <dbReference type="Pfam" id="PF23598"/>
    </source>
</evidence>
<dbReference type="EMBL" id="CM017698">
    <property type="protein sequence ID" value="TYG96758.1"/>
    <property type="molecule type" value="Genomic_DNA"/>
</dbReference>
<feature type="domain" description="Disease resistance R13L4/SHOC-2-like LRR" evidence="8">
    <location>
        <begin position="515"/>
        <end position="760"/>
    </location>
</feature>
<evidence type="ECO:0000259" key="7">
    <source>
        <dbReference type="Pfam" id="PF23559"/>
    </source>
</evidence>
<dbReference type="PANTHER" id="PTHR36766:SF40">
    <property type="entry name" value="DISEASE RESISTANCE PROTEIN RGA3"/>
    <property type="match status" value="1"/>
</dbReference>
<dbReference type="InterPro" id="IPR002182">
    <property type="entry name" value="NB-ARC"/>
</dbReference>
<dbReference type="SUPFAM" id="SSF52540">
    <property type="entry name" value="P-loop containing nucleoside triphosphate hydrolases"/>
    <property type="match status" value="1"/>
</dbReference>
<dbReference type="Pfam" id="PF18052">
    <property type="entry name" value="Rx_N"/>
    <property type="match status" value="1"/>
</dbReference>
<keyword evidence="4" id="KW-0067">ATP-binding</keyword>
<dbReference type="SUPFAM" id="SSF52058">
    <property type="entry name" value="L domain-like"/>
    <property type="match status" value="1"/>
</dbReference>
<evidence type="ECO:0000256" key="3">
    <source>
        <dbReference type="ARBA" id="ARBA00022821"/>
    </source>
</evidence>
<dbReference type="FunFam" id="3.40.50.300:FF:001091">
    <property type="entry name" value="Probable disease resistance protein At1g61300"/>
    <property type="match status" value="1"/>
</dbReference>
<evidence type="ECO:0000256" key="1">
    <source>
        <dbReference type="ARBA" id="ARBA00022737"/>
    </source>
</evidence>
<gene>
    <name evidence="9" type="ORF">ES288_A11G378100v1</name>
</gene>
<dbReference type="Gene3D" id="1.20.5.4130">
    <property type="match status" value="1"/>
</dbReference>
<dbReference type="Gene3D" id="1.10.10.10">
    <property type="entry name" value="Winged helix-like DNA-binding domain superfamily/Winged helix DNA-binding domain"/>
    <property type="match status" value="1"/>
</dbReference>
<dbReference type="SUPFAM" id="SSF52047">
    <property type="entry name" value="RNI-like"/>
    <property type="match status" value="1"/>
</dbReference>
<feature type="domain" description="Disease resistance protein winged helix" evidence="7">
    <location>
        <begin position="403"/>
        <end position="457"/>
    </location>
</feature>
<keyword evidence="10" id="KW-1185">Reference proteome</keyword>
<dbReference type="GO" id="GO:0005524">
    <property type="term" value="F:ATP binding"/>
    <property type="evidence" value="ECO:0007669"/>
    <property type="project" value="UniProtKB-KW"/>
</dbReference>
<accession>A0A5D2EVA7</accession>
<keyword evidence="1" id="KW-0677">Repeat</keyword>
<dbReference type="GO" id="GO:0006952">
    <property type="term" value="P:defense response"/>
    <property type="evidence" value="ECO:0007669"/>
    <property type="project" value="UniProtKB-KW"/>
</dbReference>
<evidence type="ECO:0000259" key="6">
    <source>
        <dbReference type="Pfam" id="PF18052"/>
    </source>
</evidence>
<keyword evidence="2" id="KW-0547">Nucleotide-binding</keyword>